<dbReference type="Pfam" id="PF00920">
    <property type="entry name" value="ILVD_EDD_N"/>
    <property type="match status" value="1"/>
</dbReference>
<comment type="cofactor">
    <cofactor evidence="9">
        <name>[4Fe-4S] cluster</name>
        <dbReference type="ChEBI" id="CHEBI:49883"/>
    </cofactor>
    <text evidence="9">Binds 1 [4Fe-4S] cluster.</text>
</comment>
<feature type="binding site" evidence="9">
    <location>
        <position position="156"/>
    </location>
    <ligand>
        <name>[4Fe-4S] cluster</name>
        <dbReference type="ChEBI" id="CHEBI:49883"/>
    </ligand>
</feature>
<comment type="caution">
    <text evidence="13">The sequence shown here is derived from an EMBL/GenBank/DDBJ whole genome shotgun (WGS) entry which is preliminary data.</text>
</comment>
<keyword evidence="5 9" id="KW-0411">Iron-sulfur</keyword>
<evidence type="ECO:0000256" key="3">
    <source>
        <dbReference type="ARBA" id="ARBA00022723"/>
    </source>
</evidence>
<evidence type="ECO:0000313" key="14">
    <source>
        <dbReference type="Proteomes" id="UP001156836"/>
    </source>
</evidence>
<keyword evidence="6 9" id="KW-0311">Gluconate utilization</keyword>
<evidence type="ECO:0000256" key="9">
    <source>
        <dbReference type="HAMAP-Rule" id="MF_02094"/>
    </source>
</evidence>
<protein>
    <recommendedName>
        <fullName evidence="9 10">Phosphogluconate dehydratase</fullName>
        <ecNumber evidence="9 10">4.2.1.12</ecNumber>
    </recommendedName>
</protein>
<dbReference type="PROSITE" id="PS00887">
    <property type="entry name" value="ILVD_EDD_2"/>
    <property type="match status" value="1"/>
</dbReference>
<dbReference type="InterPro" id="IPR037237">
    <property type="entry name" value="IlvD/EDD_N"/>
</dbReference>
<dbReference type="EC" id="4.2.1.12" evidence="9 10"/>
<dbReference type="PROSITE" id="PS00886">
    <property type="entry name" value="ILVD_EDD_1"/>
    <property type="match status" value="1"/>
</dbReference>
<evidence type="ECO:0000256" key="6">
    <source>
        <dbReference type="ARBA" id="ARBA00023064"/>
    </source>
</evidence>
<dbReference type="PANTHER" id="PTHR43661">
    <property type="entry name" value="D-XYLONATE DEHYDRATASE"/>
    <property type="match status" value="1"/>
</dbReference>
<evidence type="ECO:0000256" key="4">
    <source>
        <dbReference type="ARBA" id="ARBA00023004"/>
    </source>
</evidence>
<evidence type="ECO:0000256" key="5">
    <source>
        <dbReference type="ARBA" id="ARBA00023014"/>
    </source>
</evidence>
<keyword evidence="14" id="KW-1185">Reference proteome</keyword>
<evidence type="ECO:0000259" key="11">
    <source>
        <dbReference type="Pfam" id="PF00920"/>
    </source>
</evidence>
<feature type="binding site" evidence="9">
    <location>
        <position position="223"/>
    </location>
    <ligand>
        <name>[4Fe-4S] cluster</name>
        <dbReference type="ChEBI" id="CHEBI:49883"/>
    </ligand>
</feature>
<comment type="pathway">
    <text evidence="9">Carbohydrate metabolism; Entner-Doudoroff pathway.</text>
</comment>
<keyword evidence="2 9" id="KW-0004">4Fe-4S</keyword>
<dbReference type="Gene3D" id="3.50.30.80">
    <property type="entry name" value="IlvD/EDD C-terminal domain-like"/>
    <property type="match status" value="1"/>
</dbReference>
<dbReference type="SUPFAM" id="SSF52016">
    <property type="entry name" value="LeuD/IlvD-like"/>
    <property type="match status" value="1"/>
</dbReference>
<dbReference type="EMBL" id="BSOZ01000049">
    <property type="protein sequence ID" value="GLS05494.1"/>
    <property type="molecule type" value="Genomic_DNA"/>
</dbReference>
<feature type="domain" description="Dihydroxy-acid/6-phosphogluconate dehydratase C-terminal" evidence="12">
    <location>
        <begin position="407"/>
        <end position="600"/>
    </location>
</feature>
<comment type="catalytic activity">
    <reaction evidence="9">
        <text>6-phospho-D-gluconate = 2-dehydro-3-deoxy-6-phospho-D-gluconate + H2O</text>
        <dbReference type="Rhea" id="RHEA:17277"/>
        <dbReference type="ChEBI" id="CHEBI:15377"/>
        <dbReference type="ChEBI" id="CHEBI:57569"/>
        <dbReference type="ChEBI" id="CHEBI:58759"/>
        <dbReference type="EC" id="4.2.1.12"/>
    </reaction>
</comment>
<feature type="domain" description="Dihydroxy-acid/6-phosphogluconate dehydratase N-terminal" evidence="11">
    <location>
        <begin position="67"/>
        <end position="381"/>
    </location>
</feature>
<accession>A0ABQ6BVH7</accession>
<evidence type="ECO:0000256" key="10">
    <source>
        <dbReference type="NCBIfam" id="TIGR01196"/>
    </source>
</evidence>
<dbReference type="Proteomes" id="UP001156836">
    <property type="component" value="Unassembled WGS sequence"/>
</dbReference>
<gene>
    <name evidence="9 13" type="primary">edd</name>
    <name evidence="13" type="ORF">GCM10007860_26480</name>
</gene>
<dbReference type="NCBIfam" id="TIGR01196">
    <property type="entry name" value="edd"/>
    <property type="match status" value="1"/>
</dbReference>
<evidence type="ECO:0000256" key="1">
    <source>
        <dbReference type="ARBA" id="ARBA00006486"/>
    </source>
</evidence>
<keyword evidence="4 9" id="KW-0408">Iron</keyword>
<comment type="function">
    <text evidence="9">Catalyzes the dehydration of 6-phospho-D-gluconate to 2-dehydro-3-deoxy-6-phospho-D-gluconate.</text>
</comment>
<evidence type="ECO:0000256" key="8">
    <source>
        <dbReference type="ARBA" id="ARBA00023277"/>
    </source>
</evidence>
<keyword evidence="7 9" id="KW-0456">Lyase</keyword>
<dbReference type="SUPFAM" id="SSF143975">
    <property type="entry name" value="IlvD/EDD N-terminal domain-like"/>
    <property type="match status" value="1"/>
</dbReference>
<reference evidence="14" key="1">
    <citation type="journal article" date="2019" name="Int. J. Syst. Evol. Microbiol.">
        <title>The Global Catalogue of Microorganisms (GCM) 10K type strain sequencing project: providing services to taxonomists for standard genome sequencing and annotation.</title>
        <authorList>
            <consortium name="The Broad Institute Genomics Platform"/>
            <consortium name="The Broad Institute Genome Sequencing Center for Infectious Disease"/>
            <person name="Wu L."/>
            <person name="Ma J."/>
        </authorList>
    </citation>
    <scope>NUCLEOTIDE SEQUENCE [LARGE SCALE GENOMIC DNA]</scope>
    <source>
        <strain evidence="14">NBRC 104970</strain>
    </source>
</reference>
<dbReference type="InterPro" id="IPR000581">
    <property type="entry name" value="ILV_EDD_N"/>
</dbReference>
<comment type="similarity">
    <text evidence="1 9">Belongs to the IlvD/Edd family.</text>
</comment>
<dbReference type="InterPro" id="IPR020558">
    <property type="entry name" value="DiOHA_6PGluconate_deHydtase_CS"/>
</dbReference>
<name>A0ABQ6BVH7_9NEIS</name>
<dbReference type="InterPro" id="IPR042096">
    <property type="entry name" value="Dihydro-acid_dehy_C"/>
</dbReference>
<dbReference type="RefSeq" id="WP_018749661.1">
    <property type="nucleotide sequence ID" value="NZ_BSOZ01000049.1"/>
</dbReference>
<keyword evidence="8 9" id="KW-0119">Carbohydrate metabolism</keyword>
<dbReference type="InterPro" id="IPR056740">
    <property type="entry name" value="ILV_EDD_C"/>
</dbReference>
<evidence type="ECO:0000256" key="2">
    <source>
        <dbReference type="ARBA" id="ARBA00022485"/>
    </source>
</evidence>
<dbReference type="Pfam" id="PF24877">
    <property type="entry name" value="ILV_EDD_C"/>
    <property type="match status" value="1"/>
</dbReference>
<dbReference type="HAMAP" id="MF_02094">
    <property type="entry name" value="Edd"/>
    <property type="match status" value="1"/>
</dbReference>
<dbReference type="PANTHER" id="PTHR43661:SF1">
    <property type="entry name" value="PHOSPHOGLUCONATE DEHYDRATASE"/>
    <property type="match status" value="1"/>
</dbReference>
<dbReference type="InterPro" id="IPR004786">
    <property type="entry name" value="6-phosphgluc_deHydtase"/>
</dbReference>
<sequence length="607" mass="64017">MPLHSRLAEITARIAARSKESRGRYLQRLEAAAQKEPVRKGLACTNQAHAWAAAPGGDKLMLREMRQPNIAIVSSYNDMLSAHQPLETFPALIKEAARQVGATAQFAGGTPAMCDGVTQGQPGMELSLFSRDVIAMSTAVALSHNVFDGVVCLGVCDKIIPGLLIGVLQFGHLPAVFIPAGPMTSGISNKDKAAVRQRFAEGKCDRDELLASEEGSYHGPGTCTFYGTANSNQMLMEVMGLHLPGAAFVNPNTPLRDALTVAAAQRAAAITALGSQYTPVGKVVDERAIVNGIVGLLATGGSTNHTIHLIAIARAAGIVIDWSDFDDLSQIVPLLAKVYPNGSADVNHFHAAGGMGYLIRELLDAGLLHEDVLTNAGQSLRHYAEEPFLAEGKAVWRPAPSASGDDNVLRPATRPFSADGGLRLLAGNLGRSVIKISAVAPEHRLVEAPAIVFDDQDDVLEAFKRGELEKDFIAVLRFQGPRANGMPELHKLTPALGVLQDRGFKVALVTDGRMSGASGKVPSAIHMTPEVVSGGPLGKVRNGDILRLDAEAGVVEAKVDPAEWAAREVATADLSRNGHGMGRELFASFRAAATGAEEGAISLGLAH</sequence>
<keyword evidence="3 9" id="KW-0479">Metal-binding</keyword>
<evidence type="ECO:0000259" key="12">
    <source>
        <dbReference type="Pfam" id="PF24877"/>
    </source>
</evidence>
<proteinExistence type="inferred from homology"/>
<evidence type="ECO:0000256" key="7">
    <source>
        <dbReference type="ARBA" id="ARBA00023239"/>
    </source>
</evidence>
<evidence type="ECO:0000313" key="13">
    <source>
        <dbReference type="EMBL" id="GLS05494.1"/>
    </source>
</evidence>
<organism evidence="13 14">
    <name type="scientific">Chitiniphilus shinanonensis</name>
    <dbReference type="NCBI Taxonomy" id="553088"/>
    <lineage>
        <taxon>Bacteria</taxon>
        <taxon>Pseudomonadati</taxon>
        <taxon>Pseudomonadota</taxon>
        <taxon>Betaproteobacteria</taxon>
        <taxon>Neisseriales</taxon>
        <taxon>Chitinibacteraceae</taxon>
        <taxon>Chitiniphilus</taxon>
    </lineage>
</organism>